<dbReference type="PROSITE" id="PS50847">
    <property type="entry name" value="GRAM_POS_ANCHORING"/>
    <property type="match status" value="1"/>
</dbReference>
<evidence type="ECO:0000256" key="6">
    <source>
        <dbReference type="SAM" id="MobiDB-lite"/>
    </source>
</evidence>
<feature type="compositionally biased region" description="Low complexity" evidence="6">
    <location>
        <begin position="80"/>
        <end position="130"/>
    </location>
</feature>
<feature type="compositionally biased region" description="Low complexity" evidence="6">
    <location>
        <begin position="49"/>
        <end position="71"/>
    </location>
</feature>
<dbReference type="RefSeq" id="WP_260904523.1">
    <property type="nucleotide sequence ID" value="NZ_CP104396.1"/>
</dbReference>
<accession>A0A9Q9MVP8</accession>
<dbReference type="EMBL" id="CP104396">
    <property type="protein sequence ID" value="UXC63994.1"/>
    <property type="molecule type" value="Genomic_DNA"/>
</dbReference>
<gene>
    <name evidence="8" type="ORF">N4562_02840</name>
</gene>
<sequence>MESMFRDKSNKDLKFAIRKKKNGGGAASFIIGSVVLGGLMVSGITNASADTTTTPDSTSASTTSAASSSATDKNEVTLNSTATPATASSEETSAAETTTAAPASEVTPDSSVATTATDTSASSATATSEEAPVEEGKVVVKYVDESGNQVGMPKLLAGNVGESYDTTAVELPSGYALAGSTSVENATGTYTKDPITVTYTVKKISNTEAATQALDRVAAVSADQLATNKVSISNVHFNKSVVKESQGLDIDYAYDWTGKGLVKGDTLVSEMPAAFTSITKLVETPFYSGNDEIGVLVLDYTNHKIYTRFTGEMDPNKIYNGSINIATFVDRNHFKEVENDEMVQLQMPDGTTVERPLHVTFDAAVNSPQLTLVSVYANESKDNPDKSMDVKWATTINKAGIDLNEAVVYLSPDTVLGINPEFTKKVYDREGNLIGDPSSSYKAINPEYDGNALYKINKDSIEVYEANIHDSMGYEVTKKLVAGTDYKLVEDSSSPNAYVIEFIGDYVKTNKSFVITYDGRVADSSSDRVAINQAVTDSLLAYYEGPYNKYTKMYDAPFNATWNEAAITVNNSSVKGGAQDITGSVTVVHIDASTGKVLKTEDYAKTTDGQVAHDAKQGTGYVTAPEEFAGYKYTTMGYQSAPAEGIVKQGIQRVVYLYVPADKKGSVDVVHKTTDGQILADVKPVVTDVNVGTAYDTEKGNFNGYHFVGMAEDSAAADGVVSEGIKHVIYLYEKDVTPEVKKGNVDVTYVAEDGTVLEATSDVVKDGEIGSNYETSEKTFDGYHFVRMGEFSADKTGQVEEGTKHVVYVYAKDPEEKKGSVDVKYITTDGKVLEDVASVKDNAPVGEDYTTEEKSFDGYHFIGMDKTSDPATGVVAEGTKHVIYVYEKDVTPEVKKGNVDVTYVAEDGKVLEATSDVVKDGEIGSNYETTEKSFEGYHFVRMGEFSADKTGQVEEGTKHVVYVYAKDPEEKKGSVDVKYITTDGKVLEDVASVKDNAPVGEDYTTEEKSFDGYHFIGMDKTSDPATGVVAEGTKHVIYVYEKDVTPEVKKGNVDVTYVAEDGTVLEATSDVVKDGEIGSNYETTEKSFEGYHFVRMGEFSADKTGQVEEGTKHVIYVYAKDPEEKKGSVDVKYITTDGKVLEDVSSVKDNAPVGEDYTTEEKSFDGYHFVGMDKTSDPATGVVAEGIKHVIYVYEKDVTPEVKKGNVDVTYLAEDGTVLEATSDVVKDGEIGSNYETTQKSFDGYHFVRMGEFSADATGNVEEGTKHVVYVYAKNPETPAEKKGNVDVKYITKDGKVLEDVASVKDNAPVGEDYTTEEKSFDGYHFVGMDKSSDPATGVVAEGTKHVIYVYEKDVTPEVKNGNVDVTYVAEDGKVLEATSDVVKDGEIGSNYETTEKSFDGYHFVRMGEFSADATGNVEEGTKHVVYVYAKNPETPVEKKGSVDVKYITKDGEVLEDVTSVKDNAPVGEDYTTEEKSFDGYHFVGMDKSSDPATGLVAEGTKHVIYVYEKDVTPEVKKGNVDVTYLAEDGTVLEATSDVVKDGEVGSNYATEEKSFEGYHFVRMGEFSADATGKVEEGTKHVVYVYAKNPVTPEVKKGSVDVKYITKDGEVLEDVSSIKDNAPIGEDYTTEEKSFDGYHFVGMDKTSDPATGVVAEGTKHVIYVYEKDVTPEVKKGNVDVKYITKDGEVLEDVASVKDNAPVGEDYTTEEKSFDGYHFVGMDKTSDPATGLVAEGTKHVIYVYEKDVTPEVKKGNVDVTYVAEDGKVLETTSDVVKDGEIGSNYETTQKSFDGYHFVRMGEFSADKTGQVAEGTKHVVYVYAKNPETPEVEKGSVDVVYVDEQGNVLPGGELASIKKDAPVGESYTTDQKTFEGYTFNRMGTGSADAEGKVTEGVQHVVYVYTKNPEVTRGTVTVTYVDKNGNPLPGGEKTTVKNDVPVREDYTTEEKTFDGYHFVGMDKNSNPFEGKVTEGTKNVIYVYEKDPVKKGSVDVKYVTVDGEVLSDTTPVVTDVEVGTDYSTLQLDFNGYKFVKMAEGSAQANGQVVEGNQHVVYVYTRLINTLPSKDEETPTPTEAKKGSVDVKYVTTDGTVLQDVTSVKENAEVGTNYETTALEFAGYKLVGVAKDSDSTSGQVTEGAKHVVYVYEKVTPVLTDKHEDKETPSTSTQTEQKPVKEAPATPVAAKLVTKKQVASKQADTNKQALPQTGETQSETNATVLGALALGLAGIFGLGAKKKEDRD</sequence>
<dbReference type="InterPro" id="IPR019931">
    <property type="entry name" value="LPXTG_anchor"/>
</dbReference>
<evidence type="ECO:0000256" key="3">
    <source>
        <dbReference type="ARBA" id="ARBA00022729"/>
    </source>
</evidence>
<feature type="compositionally biased region" description="Polar residues" evidence="6">
    <location>
        <begin position="2190"/>
        <end position="2213"/>
    </location>
</feature>
<evidence type="ECO:0000256" key="4">
    <source>
        <dbReference type="ARBA" id="ARBA00022737"/>
    </source>
</evidence>
<protein>
    <submittedName>
        <fullName evidence="8">MucBP domain-containing protein</fullName>
    </submittedName>
</protein>
<evidence type="ECO:0000313" key="9">
    <source>
        <dbReference type="Proteomes" id="UP001058429"/>
    </source>
</evidence>
<keyword evidence="1" id="KW-0134">Cell wall</keyword>
<dbReference type="Pfam" id="PF06458">
    <property type="entry name" value="MucBP"/>
    <property type="match status" value="21"/>
</dbReference>
<keyword evidence="3" id="KW-0732">Signal</keyword>
<name>A0A9Q9MVP8_9LACO</name>
<evidence type="ECO:0000256" key="1">
    <source>
        <dbReference type="ARBA" id="ARBA00022512"/>
    </source>
</evidence>
<feature type="region of interest" description="Disordered" evidence="6">
    <location>
        <begin position="49"/>
        <end position="134"/>
    </location>
</feature>
<evidence type="ECO:0000256" key="2">
    <source>
        <dbReference type="ARBA" id="ARBA00022525"/>
    </source>
</evidence>
<keyword evidence="4" id="KW-0677">Repeat</keyword>
<organism evidence="8 9">
    <name type="scientific">Ligilactobacillus agilis</name>
    <dbReference type="NCBI Taxonomy" id="1601"/>
    <lineage>
        <taxon>Bacteria</taxon>
        <taxon>Bacillati</taxon>
        <taxon>Bacillota</taxon>
        <taxon>Bacilli</taxon>
        <taxon>Lactobacillales</taxon>
        <taxon>Lactobacillaceae</taxon>
        <taxon>Ligilactobacillus</taxon>
    </lineage>
</organism>
<dbReference type="Gene3D" id="3.10.20.320">
    <property type="entry name" value="Putative peptidoglycan bound protein (lpxtg motif)"/>
    <property type="match status" value="20"/>
</dbReference>
<dbReference type="Proteomes" id="UP001058429">
    <property type="component" value="Chromosome"/>
</dbReference>
<dbReference type="Pfam" id="PF00746">
    <property type="entry name" value="Gram_pos_anchor"/>
    <property type="match status" value="1"/>
</dbReference>
<dbReference type="NCBIfam" id="TIGR01167">
    <property type="entry name" value="LPXTG_anchor"/>
    <property type="match status" value="1"/>
</dbReference>
<reference evidence="8" key="1">
    <citation type="submission" date="2022-09" db="EMBL/GenBank/DDBJ databases">
        <title>Complete genome of Ligilactobacillus agilis AM_LB6, isolated from chicken feces.</title>
        <authorList>
            <person name="den Bakker H.C."/>
            <person name="Mann A."/>
        </authorList>
    </citation>
    <scope>NUCLEOTIDE SEQUENCE</scope>
    <source>
        <strain evidence="8">AM_LB6</strain>
    </source>
</reference>
<keyword evidence="5" id="KW-0572">Peptidoglycan-anchor</keyword>
<feature type="region of interest" description="Disordered" evidence="6">
    <location>
        <begin position="2153"/>
        <end position="2213"/>
    </location>
</feature>
<keyword evidence="2" id="KW-0964">Secreted</keyword>
<feature type="domain" description="Gram-positive cocci surface proteins LPxTG" evidence="7">
    <location>
        <begin position="2203"/>
        <end position="2240"/>
    </location>
</feature>
<dbReference type="GeneID" id="75136755"/>
<dbReference type="InterPro" id="IPR009459">
    <property type="entry name" value="MucBP_dom"/>
</dbReference>
<evidence type="ECO:0000259" key="7">
    <source>
        <dbReference type="PROSITE" id="PS50847"/>
    </source>
</evidence>
<dbReference type="SUPFAM" id="SSF49401">
    <property type="entry name" value="Bacterial adhesins"/>
    <property type="match status" value="2"/>
</dbReference>
<evidence type="ECO:0000313" key="8">
    <source>
        <dbReference type="EMBL" id="UXC63994.1"/>
    </source>
</evidence>
<proteinExistence type="predicted"/>
<evidence type="ECO:0000256" key="5">
    <source>
        <dbReference type="ARBA" id="ARBA00023088"/>
    </source>
</evidence>
<dbReference type="InterPro" id="IPR008966">
    <property type="entry name" value="Adhesion_dom_sf"/>
</dbReference>